<evidence type="ECO:0000256" key="1">
    <source>
        <dbReference type="ARBA" id="ARBA00023015"/>
    </source>
</evidence>
<keyword evidence="2 4" id="KW-0238">DNA-binding</keyword>
<dbReference type="InterPro" id="IPR036271">
    <property type="entry name" value="Tet_transcr_reg_TetR-rel_C_sf"/>
</dbReference>
<dbReference type="InterPro" id="IPR001647">
    <property type="entry name" value="HTH_TetR"/>
</dbReference>
<feature type="DNA-binding region" description="H-T-H motif" evidence="4">
    <location>
        <begin position="29"/>
        <end position="48"/>
    </location>
</feature>
<dbReference type="Pfam" id="PF16925">
    <property type="entry name" value="TetR_C_13"/>
    <property type="match status" value="1"/>
</dbReference>
<dbReference type="PANTHER" id="PTHR47506:SF1">
    <property type="entry name" value="HTH-TYPE TRANSCRIPTIONAL REGULATOR YJDC"/>
    <property type="match status" value="1"/>
</dbReference>
<dbReference type="EMBL" id="CP127173">
    <property type="protein sequence ID" value="WIV57325.1"/>
    <property type="molecule type" value="Genomic_DNA"/>
</dbReference>
<dbReference type="Pfam" id="PF00440">
    <property type="entry name" value="TetR_N"/>
    <property type="match status" value="1"/>
</dbReference>
<dbReference type="InterPro" id="IPR011075">
    <property type="entry name" value="TetR_C"/>
</dbReference>
<dbReference type="Gene3D" id="1.10.357.10">
    <property type="entry name" value="Tetracycline Repressor, domain 2"/>
    <property type="match status" value="1"/>
</dbReference>
<feature type="domain" description="HTH tetR-type" evidence="5">
    <location>
        <begin position="6"/>
        <end position="66"/>
    </location>
</feature>
<dbReference type="InterPro" id="IPR009057">
    <property type="entry name" value="Homeodomain-like_sf"/>
</dbReference>
<dbReference type="PROSITE" id="PS50977">
    <property type="entry name" value="HTH_TETR_2"/>
    <property type="match status" value="1"/>
</dbReference>
<protein>
    <submittedName>
        <fullName evidence="6">TetR/AcrR family transcriptional regulator</fullName>
    </submittedName>
</protein>
<evidence type="ECO:0000313" key="6">
    <source>
        <dbReference type="EMBL" id="WIV57325.1"/>
    </source>
</evidence>
<evidence type="ECO:0000256" key="4">
    <source>
        <dbReference type="PROSITE-ProRule" id="PRU00335"/>
    </source>
</evidence>
<evidence type="ECO:0000313" key="7">
    <source>
        <dbReference type="Proteomes" id="UP001227101"/>
    </source>
</evidence>
<accession>A0ABY8XP80</accession>
<sequence length="194" mass="20691">MSRVKEFDVGEACEAALALFRRQGYEATSVSDLVTHLGVAKASLYATFGTKHDLYVAALKRYAEQTDARVVAELSKPGSGVAAVKRLLDGYVADILGEAGPIGCFVVNAAIELLPHDPAVARVVERSWDTLEVALTMALERAKAQDELSADSDPATIARFLLTVLQGLRVLGKGSDAADRLHAAVSQALRLIQD</sequence>
<name>A0ABY8XP80_9PSEU</name>
<gene>
    <name evidence="6" type="ORF">QP939_01080</name>
</gene>
<dbReference type="SUPFAM" id="SSF48498">
    <property type="entry name" value="Tetracyclin repressor-like, C-terminal domain"/>
    <property type="match status" value="1"/>
</dbReference>
<dbReference type="SUPFAM" id="SSF46689">
    <property type="entry name" value="Homeodomain-like"/>
    <property type="match status" value="1"/>
</dbReference>
<dbReference type="PANTHER" id="PTHR47506">
    <property type="entry name" value="TRANSCRIPTIONAL REGULATORY PROTEIN"/>
    <property type="match status" value="1"/>
</dbReference>
<dbReference type="Proteomes" id="UP001227101">
    <property type="component" value="Chromosome"/>
</dbReference>
<evidence type="ECO:0000256" key="2">
    <source>
        <dbReference type="ARBA" id="ARBA00023125"/>
    </source>
</evidence>
<keyword evidence="3" id="KW-0804">Transcription</keyword>
<evidence type="ECO:0000256" key="3">
    <source>
        <dbReference type="ARBA" id="ARBA00023163"/>
    </source>
</evidence>
<organism evidence="6 7">
    <name type="scientific">Amycolatopsis nalaikhensis</name>
    <dbReference type="NCBI Taxonomy" id="715472"/>
    <lineage>
        <taxon>Bacteria</taxon>
        <taxon>Bacillati</taxon>
        <taxon>Actinomycetota</taxon>
        <taxon>Actinomycetes</taxon>
        <taxon>Pseudonocardiales</taxon>
        <taxon>Pseudonocardiaceae</taxon>
        <taxon>Amycolatopsis</taxon>
    </lineage>
</organism>
<evidence type="ECO:0000259" key="5">
    <source>
        <dbReference type="PROSITE" id="PS50977"/>
    </source>
</evidence>
<dbReference type="Gene3D" id="1.10.10.60">
    <property type="entry name" value="Homeodomain-like"/>
    <property type="match status" value="1"/>
</dbReference>
<reference evidence="6 7" key="1">
    <citation type="submission" date="2023-06" db="EMBL/GenBank/DDBJ databases">
        <authorList>
            <person name="Oyuntsetseg B."/>
            <person name="Kim S.B."/>
        </authorList>
    </citation>
    <scope>NUCLEOTIDE SEQUENCE [LARGE SCALE GENOMIC DNA]</scope>
    <source>
        <strain evidence="6 7">2-2</strain>
    </source>
</reference>
<proteinExistence type="predicted"/>
<keyword evidence="7" id="KW-1185">Reference proteome</keyword>
<keyword evidence="1" id="KW-0805">Transcription regulation</keyword>
<dbReference type="RefSeq" id="WP_285454580.1">
    <property type="nucleotide sequence ID" value="NZ_CP127173.1"/>
</dbReference>